<protein>
    <submittedName>
        <fullName evidence="1">Uncharacterized protein</fullName>
    </submittedName>
</protein>
<accession>A0ABV0V9A6</accession>
<dbReference type="EMBL" id="JAHRIQ010096435">
    <property type="protein sequence ID" value="MEQ2253041.1"/>
    <property type="molecule type" value="Genomic_DNA"/>
</dbReference>
<evidence type="ECO:0000313" key="2">
    <source>
        <dbReference type="Proteomes" id="UP001482620"/>
    </source>
</evidence>
<proteinExistence type="predicted"/>
<evidence type="ECO:0000313" key="1">
    <source>
        <dbReference type="EMBL" id="MEQ2253041.1"/>
    </source>
</evidence>
<organism evidence="1 2">
    <name type="scientific">Ilyodon furcidens</name>
    <name type="common">goldbreast splitfin</name>
    <dbReference type="NCBI Taxonomy" id="33524"/>
    <lineage>
        <taxon>Eukaryota</taxon>
        <taxon>Metazoa</taxon>
        <taxon>Chordata</taxon>
        <taxon>Craniata</taxon>
        <taxon>Vertebrata</taxon>
        <taxon>Euteleostomi</taxon>
        <taxon>Actinopterygii</taxon>
        <taxon>Neopterygii</taxon>
        <taxon>Teleostei</taxon>
        <taxon>Neoteleostei</taxon>
        <taxon>Acanthomorphata</taxon>
        <taxon>Ovalentaria</taxon>
        <taxon>Atherinomorphae</taxon>
        <taxon>Cyprinodontiformes</taxon>
        <taxon>Goodeidae</taxon>
        <taxon>Ilyodon</taxon>
    </lineage>
</organism>
<reference evidence="1 2" key="1">
    <citation type="submission" date="2021-06" db="EMBL/GenBank/DDBJ databases">
        <authorList>
            <person name="Palmer J.M."/>
        </authorList>
    </citation>
    <scope>NUCLEOTIDE SEQUENCE [LARGE SCALE GENOMIC DNA]</scope>
    <source>
        <strain evidence="2">if_2019</strain>
        <tissue evidence="1">Muscle</tissue>
    </source>
</reference>
<sequence>MLAAALLSNIQLIRYEFSTKFFFATGYSGLLGPKRCMFSVDGSDRCWFVYTPEKKRISVWKQTETTSKSGSWSYCLVRIRVRLSIFIPSKKVQTKLGNDLWSV</sequence>
<gene>
    <name evidence="1" type="ORF">ILYODFUR_027973</name>
</gene>
<dbReference type="Proteomes" id="UP001482620">
    <property type="component" value="Unassembled WGS sequence"/>
</dbReference>
<name>A0ABV0V9A6_9TELE</name>
<comment type="caution">
    <text evidence="1">The sequence shown here is derived from an EMBL/GenBank/DDBJ whole genome shotgun (WGS) entry which is preliminary data.</text>
</comment>
<keyword evidence="2" id="KW-1185">Reference proteome</keyword>